<dbReference type="InterPro" id="IPR029032">
    <property type="entry name" value="AhpD-like"/>
</dbReference>
<reference evidence="2" key="1">
    <citation type="submission" date="2020-05" db="EMBL/GenBank/DDBJ databases">
        <authorList>
            <person name="Chiriac C."/>
            <person name="Salcher M."/>
            <person name="Ghai R."/>
            <person name="Kavagutti S V."/>
        </authorList>
    </citation>
    <scope>NUCLEOTIDE SEQUENCE</scope>
</reference>
<dbReference type="InterPro" id="IPR003779">
    <property type="entry name" value="CMD-like"/>
</dbReference>
<evidence type="ECO:0000313" key="2">
    <source>
        <dbReference type="EMBL" id="CAB4620136.1"/>
    </source>
</evidence>
<dbReference type="EMBL" id="CAEZUP010000094">
    <property type="protein sequence ID" value="CAB4620136.1"/>
    <property type="molecule type" value="Genomic_DNA"/>
</dbReference>
<organism evidence="2">
    <name type="scientific">freshwater metagenome</name>
    <dbReference type="NCBI Taxonomy" id="449393"/>
    <lineage>
        <taxon>unclassified sequences</taxon>
        <taxon>metagenomes</taxon>
        <taxon>ecological metagenomes</taxon>
    </lineage>
</organism>
<dbReference type="Gene3D" id="1.20.1290.10">
    <property type="entry name" value="AhpD-like"/>
    <property type="match status" value="2"/>
</dbReference>
<gene>
    <name evidence="2" type="ORF">UFOPK1835_01715</name>
</gene>
<protein>
    <submittedName>
        <fullName evidence="2">Unannotated protein</fullName>
    </submittedName>
</protein>
<proteinExistence type="predicted"/>
<sequence>MGGSSTSAADPRASFAPEVLDSLAELCSVARSAADPSLLELARLRLATILDNDTESVARPWGPLDPEKREALVSWPTSELFDDRERAALALTEQFAIDVGGVAAGPLGPSAAVLGADVGPFVQALYVLDVGQRAAKALAALFDVPLSSSDWAWPAVDAESGADQMAAMMRLLGAIGRLQTLDPVLKELVRLRGARLHRCRRCQSVRSVAALNAGADEGLLSSAAPEEIADLPSATLAALDLVDALLAGPATLDDELVTRLRNSFEPSELVELVCYLMRNAANKIPVAFGVDDAIVESGFELQIIDADGETLTVDETALTAR</sequence>
<dbReference type="AlphaFoldDB" id="A0A6J6I486"/>
<dbReference type="Pfam" id="PF02627">
    <property type="entry name" value="CMD"/>
    <property type="match status" value="1"/>
</dbReference>
<dbReference type="PANTHER" id="PTHR34846">
    <property type="entry name" value="4-CARBOXYMUCONOLACTONE DECARBOXYLASE FAMILY PROTEIN (AFU_ORTHOLOGUE AFUA_6G11590)"/>
    <property type="match status" value="1"/>
</dbReference>
<accession>A0A6J6I486</accession>
<feature type="domain" description="Carboxymuconolactone decarboxylase-like" evidence="1">
    <location>
        <begin position="165"/>
        <end position="218"/>
    </location>
</feature>
<dbReference type="PANTHER" id="PTHR34846:SF10">
    <property type="entry name" value="CYTOPLASMIC PROTEIN"/>
    <property type="match status" value="1"/>
</dbReference>
<evidence type="ECO:0000259" key="1">
    <source>
        <dbReference type="Pfam" id="PF02627"/>
    </source>
</evidence>
<dbReference type="GO" id="GO:0051920">
    <property type="term" value="F:peroxiredoxin activity"/>
    <property type="evidence" value="ECO:0007669"/>
    <property type="project" value="InterPro"/>
</dbReference>
<dbReference type="SUPFAM" id="SSF69118">
    <property type="entry name" value="AhpD-like"/>
    <property type="match status" value="2"/>
</dbReference>
<name>A0A6J6I486_9ZZZZ</name>